<comment type="caution">
    <text evidence="1">The sequence shown here is derived from an EMBL/GenBank/DDBJ whole genome shotgun (WGS) entry which is preliminary data.</text>
</comment>
<reference evidence="1" key="1">
    <citation type="submission" date="2021-02" db="EMBL/GenBank/DDBJ databases">
        <title>Infant gut strain persistence is associated with maternal origin, phylogeny, and functional potential including surface adhesion and iron acquisition.</title>
        <authorList>
            <person name="Lou Y.C."/>
        </authorList>
    </citation>
    <scope>NUCLEOTIDE SEQUENCE</scope>
    <source>
        <strain evidence="1">L2_039_000G1_dasL2_039_000G1_maxbin2.maxbin.077</strain>
    </source>
</reference>
<protein>
    <submittedName>
        <fullName evidence="1">Uncharacterized protein</fullName>
    </submittedName>
</protein>
<sequence length="55" mass="6200">MLRRICITLPCTTVAALDDAVYRAKREGYTNTSRSSIINRLVEAEVPAMLARMEE</sequence>
<name>A0A9E1GMS0_9FIRM</name>
<dbReference type="AlphaFoldDB" id="A0A9E1GMS0"/>
<evidence type="ECO:0000313" key="2">
    <source>
        <dbReference type="Proteomes" id="UP000811365"/>
    </source>
</evidence>
<evidence type="ECO:0000313" key="1">
    <source>
        <dbReference type="EMBL" id="MBS6623272.1"/>
    </source>
</evidence>
<dbReference type="Proteomes" id="UP000811365">
    <property type="component" value="Unassembled WGS sequence"/>
</dbReference>
<proteinExistence type="predicted"/>
<organism evidence="1 2">
    <name type="scientific">Faecalibacterium prausnitzii</name>
    <dbReference type="NCBI Taxonomy" id="853"/>
    <lineage>
        <taxon>Bacteria</taxon>
        <taxon>Bacillati</taxon>
        <taxon>Bacillota</taxon>
        <taxon>Clostridia</taxon>
        <taxon>Eubacteriales</taxon>
        <taxon>Oscillospiraceae</taxon>
        <taxon>Faecalibacterium</taxon>
    </lineage>
</organism>
<accession>A0A9E1GMS0</accession>
<dbReference type="EMBL" id="JAGZYH010000086">
    <property type="protein sequence ID" value="MBS6623272.1"/>
    <property type="molecule type" value="Genomic_DNA"/>
</dbReference>
<gene>
    <name evidence="1" type="ORF">KH315_14155</name>
</gene>